<dbReference type="EMBL" id="JBJURJ010000003">
    <property type="protein sequence ID" value="MFM9327844.1"/>
    <property type="molecule type" value="Genomic_DNA"/>
</dbReference>
<keyword evidence="1" id="KW-0378">Hydrolase</keyword>
<proteinExistence type="predicted"/>
<comment type="caution">
    <text evidence="1">The sequence shown here is derived from an EMBL/GenBank/DDBJ whole genome shotgun (WGS) entry which is preliminary data.</text>
</comment>
<dbReference type="Proteomes" id="UP001631969">
    <property type="component" value="Unassembled WGS sequence"/>
</dbReference>
<organism evidence="1 2">
    <name type="scientific">Paenibacillus mesotrionivorans</name>
    <dbReference type="NCBI Taxonomy" id="3160968"/>
    <lineage>
        <taxon>Bacteria</taxon>
        <taxon>Bacillati</taxon>
        <taxon>Bacillota</taxon>
        <taxon>Bacilli</taxon>
        <taxon>Bacillales</taxon>
        <taxon>Paenibacillaceae</taxon>
        <taxon>Paenibacillus</taxon>
    </lineage>
</organism>
<evidence type="ECO:0000313" key="1">
    <source>
        <dbReference type="EMBL" id="MFM9327844.1"/>
    </source>
</evidence>
<dbReference type="EC" id="3.4.-.-" evidence="1"/>
<accession>A0ACC7NSX7</accession>
<protein>
    <submittedName>
        <fullName evidence="1">Alpha/beta hydrolase family protein</fullName>
        <ecNumber evidence="1">3.4.-.-</ecNumber>
    </submittedName>
</protein>
<gene>
    <name evidence="1" type="ORF">ACI1P1_05950</name>
</gene>
<name>A0ACC7NSX7_9BACL</name>
<sequence>MGSVAGLEQYVCTLYETKDQLKRHIYSRADEAFAQGDKMRDSISGETELRLRQKQVREGFIHAIGGLPTASGSLEAKLTARHEADGYSVENLVLEPRPGHYATANLYLPRIREQQTGAVLFLAGHELEGKHSPYYHRVVLRLVQAGLIVLALDPLGQGERLSWPQNADPNRPPVWGTKEHQQLGAQCYMAGHSIARYFVHDAIRALDYLAARPEVDPQRLGVTGNSGGGTQTAMLMVCDDRLAAAAPGTFIMNRQQYMHAGGVQDAEQVWPGWSAEGFDHEDLLLAFAPKPLLVLAAQYDFFPIEATRQTVERCRRFWGMLGREGALQLEEDATTHRYTDRLASEAASFFSRTLNGKEWEAPAEELPALSTDSLICTATGQVRLDWPAPRSRSVLEENRELAARFRQERAARDPAEALQQAREWLANRVVAPRQTCSLNPRRVPLGETEGLLADNLLWWSQPGIMNSGYLFRSAATSANAAGTPLPLTVAVWQGGTSRLSPHWQWLTETCRHGGSVLVLNVSGEGPDEPYPLYGKPSRRFFGILHKLADELLWLGDSLAALRIHDVLRSLALADWLGAPGERVTFYAPDLYAFYVRLAAVLEERVVPETSVGSFAGIEEWVAAPEYDEEDAMSIVMPGVLEVLDLAELEQWLSATATRRD</sequence>
<reference evidence="1" key="1">
    <citation type="submission" date="2024-12" db="EMBL/GenBank/DDBJ databases">
        <authorList>
            <person name="Wu N."/>
        </authorList>
    </citation>
    <scope>NUCLEOTIDE SEQUENCE</scope>
    <source>
        <strain evidence="1">P15</strain>
    </source>
</reference>
<keyword evidence="2" id="KW-1185">Reference proteome</keyword>
<evidence type="ECO:0000313" key="2">
    <source>
        <dbReference type="Proteomes" id="UP001631969"/>
    </source>
</evidence>